<comment type="caution">
    <text evidence="1">The sequence shown here is derived from an EMBL/GenBank/DDBJ whole genome shotgun (WGS) entry which is preliminary data.</text>
</comment>
<proteinExistence type="predicted"/>
<dbReference type="EMBL" id="SRJD01000001">
    <property type="protein sequence ID" value="TGB00286.1"/>
    <property type="molecule type" value="Genomic_DNA"/>
</dbReference>
<organism evidence="1 2">
    <name type="scientific">Sporolactobacillus shoreae</name>
    <dbReference type="NCBI Taxonomy" id="1465501"/>
    <lineage>
        <taxon>Bacteria</taxon>
        <taxon>Bacillati</taxon>
        <taxon>Bacillota</taxon>
        <taxon>Bacilli</taxon>
        <taxon>Bacillales</taxon>
        <taxon>Sporolactobacillaceae</taxon>
        <taxon>Sporolactobacillus</taxon>
    </lineage>
</organism>
<sequence>MAKIDHYSYYPFPLPGNLETQQKPKETTTTAHSFQKTFSDQLNDQPVKLTKHARERFATRNIHLTASEWNQIHDKMREAEKMGVNDSLVLTKDAALVVNTPKNTVITAMNLQEAKSHIFTNINGTILINH</sequence>
<dbReference type="RefSeq" id="WP_135346932.1">
    <property type="nucleotide sequence ID" value="NZ_SRJD01000001.1"/>
</dbReference>
<dbReference type="AlphaFoldDB" id="A0A4Z0GVE5"/>
<keyword evidence="1" id="KW-0966">Cell projection</keyword>
<dbReference type="OrthoDB" id="165650at2"/>
<accession>A0A4Z0GVE5</accession>
<evidence type="ECO:0000313" key="1">
    <source>
        <dbReference type="EMBL" id="TGB00286.1"/>
    </source>
</evidence>
<gene>
    <name evidence="1" type="ORF">E4665_01020</name>
</gene>
<dbReference type="Proteomes" id="UP000298347">
    <property type="component" value="Unassembled WGS sequence"/>
</dbReference>
<keyword evidence="2" id="KW-1185">Reference proteome</keyword>
<dbReference type="InterPro" id="IPR013367">
    <property type="entry name" value="Flagellar_put"/>
</dbReference>
<protein>
    <submittedName>
        <fullName evidence="1">Flagellar operon protein</fullName>
    </submittedName>
</protein>
<dbReference type="NCBIfam" id="TIGR02530">
    <property type="entry name" value="flg_new"/>
    <property type="match status" value="1"/>
</dbReference>
<keyword evidence="1" id="KW-0282">Flagellum</keyword>
<name>A0A4Z0GVE5_9BACL</name>
<reference evidence="1 2" key="1">
    <citation type="journal article" date="2015" name="Int. J. Syst. Evol. Microbiol.">
        <title>Sporolactobacillus shoreae sp. nov. and Sporolactobacillus spathodeae sp. nov., two spore-forming lactic acid bacteria isolated from tree barks in Thailand.</title>
        <authorList>
            <person name="Thamacharoensuk T."/>
            <person name="Kitahara M."/>
            <person name="Ohkuma M."/>
            <person name="Thongchul N."/>
            <person name="Tanasupawat S."/>
        </authorList>
    </citation>
    <scope>NUCLEOTIDE SEQUENCE [LARGE SCALE GENOMIC DNA]</scope>
    <source>
        <strain evidence="1 2">BK92</strain>
    </source>
</reference>
<dbReference type="Pfam" id="PF12611">
    <property type="entry name" value="Flagellar_put"/>
    <property type="match status" value="1"/>
</dbReference>
<evidence type="ECO:0000313" key="2">
    <source>
        <dbReference type="Proteomes" id="UP000298347"/>
    </source>
</evidence>
<keyword evidence="1" id="KW-0969">Cilium</keyword>